<evidence type="ECO:0000259" key="2">
    <source>
        <dbReference type="Pfam" id="PF02796"/>
    </source>
</evidence>
<feature type="region of interest" description="Disordered" evidence="1">
    <location>
        <begin position="49"/>
        <end position="83"/>
    </location>
</feature>
<evidence type="ECO:0000256" key="1">
    <source>
        <dbReference type="SAM" id="MobiDB-lite"/>
    </source>
</evidence>
<reference evidence="3" key="1">
    <citation type="submission" date="2021-01" db="EMBL/GenBank/DDBJ databases">
        <title>Whole genome shotgun sequence of Actinoplanes capillaceus NBRC 16408.</title>
        <authorList>
            <person name="Komaki H."/>
            <person name="Tamura T."/>
        </authorList>
    </citation>
    <scope>NUCLEOTIDE SEQUENCE [LARGE SCALE GENOMIC DNA]</scope>
    <source>
        <strain evidence="3">NBRC 16408</strain>
    </source>
</reference>
<comment type="caution">
    <text evidence="3">The sequence shown here is derived from an EMBL/GenBank/DDBJ whole genome shotgun (WGS) entry which is preliminary data.</text>
</comment>
<sequence>MILTLSDARQNHVGLSDWQPKINRKAVRAEPDPESPYAVMPTVALPRSHPFRPLADAHPQWHRRARARGKLRGKQPKRTTKQQAHLLQLHGAGDQTIADLVELFSVSRATVYRVPGRARATHA</sequence>
<proteinExistence type="predicted"/>
<gene>
    <name evidence="3" type="ORF">Aca07nite_64010</name>
</gene>
<accession>A0ABQ3WS71</accession>
<feature type="compositionally biased region" description="Basic residues" evidence="1">
    <location>
        <begin position="60"/>
        <end position="80"/>
    </location>
</feature>
<protein>
    <recommendedName>
        <fullName evidence="2">Resolvase HTH domain-containing protein</fullName>
    </recommendedName>
</protein>
<feature type="domain" description="Resolvase HTH" evidence="2">
    <location>
        <begin position="74"/>
        <end position="114"/>
    </location>
</feature>
<dbReference type="Pfam" id="PF02796">
    <property type="entry name" value="HTH_7"/>
    <property type="match status" value="1"/>
</dbReference>
<name>A0ABQ3WS71_9ACTN</name>
<dbReference type="InterPro" id="IPR006120">
    <property type="entry name" value="Resolvase_HTH_dom"/>
</dbReference>
<dbReference type="EMBL" id="BOMF01000121">
    <property type="protein sequence ID" value="GID49126.1"/>
    <property type="molecule type" value="Genomic_DNA"/>
</dbReference>
<organism evidence="3">
    <name type="scientific">Actinoplanes campanulatus</name>
    <dbReference type="NCBI Taxonomy" id="113559"/>
    <lineage>
        <taxon>Bacteria</taxon>
        <taxon>Bacillati</taxon>
        <taxon>Actinomycetota</taxon>
        <taxon>Actinomycetes</taxon>
        <taxon>Micromonosporales</taxon>
        <taxon>Micromonosporaceae</taxon>
        <taxon>Actinoplanes</taxon>
    </lineage>
</organism>
<evidence type="ECO:0000313" key="3">
    <source>
        <dbReference type="EMBL" id="GID49126.1"/>
    </source>
</evidence>
<dbReference type="RefSeq" id="WP_239141268.1">
    <property type="nucleotide sequence ID" value="NZ_BAAAGQ010000054.1"/>
</dbReference>